<feature type="domain" description="Transcription regulator PadR N-terminal" evidence="1">
    <location>
        <begin position="19"/>
        <end position="68"/>
    </location>
</feature>
<dbReference type="Gene3D" id="1.10.10.10">
    <property type="entry name" value="Winged helix-like DNA-binding domain superfamily/Winged helix DNA-binding domain"/>
    <property type="match status" value="1"/>
</dbReference>
<dbReference type="InterPro" id="IPR036388">
    <property type="entry name" value="WH-like_DNA-bd_sf"/>
</dbReference>
<evidence type="ECO:0000259" key="1">
    <source>
        <dbReference type="Pfam" id="PF03551"/>
    </source>
</evidence>
<organism evidence="2 3">
    <name type="scientific">Rhizobium laguerreae</name>
    <dbReference type="NCBI Taxonomy" id="1076926"/>
    <lineage>
        <taxon>Bacteria</taxon>
        <taxon>Pseudomonadati</taxon>
        <taxon>Pseudomonadota</taxon>
        <taxon>Alphaproteobacteria</taxon>
        <taxon>Hyphomicrobiales</taxon>
        <taxon>Rhizobiaceae</taxon>
        <taxon>Rhizobium/Agrobacterium group</taxon>
        <taxon>Rhizobium</taxon>
    </lineage>
</organism>
<reference evidence="2" key="1">
    <citation type="submission" date="2020-04" db="EMBL/GenBank/DDBJ databases">
        <title>Global-level population genomics supports evidence of horizontal gene transfer on evolution of Rhizobia in Lentils.</title>
        <authorList>
            <person name="Gai Y."/>
            <person name="Cook D."/>
            <person name="Riely B."/>
        </authorList>
    </citation>
    <scope>NUCLEOTIDE SEQUENCE</scope>
    <source>
        <strain evidence="2">TLR9</strain>
    </source>
</reference>
<dbReference type="InterPro" id="IPR052509">
    <property type="entry name" value="Metal_resp_DNA-bind_regulator"/>
</dbReference>
<dbReference type="Proteomes" id="UP000758022">
    <property type="component" value="Unassembled WGS sequence"/>
</dbReference>
<evidence type="ECO:0000313" key="2">
    <source>
        <dbReference type="EMBL" id="MBY3062136.1"/>
    </source>
</evidence>
<dbReference type="SUPFAM" id="SSF46785">
    <property type="entry name" value="Winged helix' DNA-binding domain"/>
    <property type="match status" value="1"/>
</dbReference>
<dbReference type="EMBL" id="JAAXQQ010000001">
    <property type="protein sequence ID" value="MBY3062136.1"/>
    <property type="molecule type" value="Genomic_DNA"/>
</dbReference>
<dbReference type="PANTHER" id="PTHR33169">
    <property type="entry name" value="PADR-FAMILY TRANSCRIPTIONAL REGULATOR"/>
    <property type="match status" value="1"/>
</dbReference>
<dbReference type="Pfam" id="PF03551">
    <property type="entry name" value="PadR"/>
    <property type="match status" value="1"/>
</dbReference>
<protein>
    <submittedName>
        <fullName evidence="2">PadR family transcriptional regulator</fullName>
    </submittedName>
</protein>
<sequence>MAHRVSGASGAVIAKETGLASGSLYPILKRLEDAGWLSSEWEKGDPSELGRPRRRFYNVTGMGARKMNAIATTMSNDLEDAAWAF</sequence>
<proteinExistence type="predicted"/>
<dbReference type="InterPro" id="IPR005149">
    <property type="entry name" value="Tscrpt_reg_PadR_N"/>
</dbReference>
<evidence type="ECO:0000313" key="3">
    <source>
        <dbReference type="Proteomes" id="UP000758022"/>
    </source>
</evidence>
<dbReference type="InterPro" id="IPR036390">
    <property type="entry name" value="WH_DNA-bd_sf"/>
</dbReference>
<dbReference type="PANTHER" id="PTHR33169:SF14">
    <property type="entry name" value="TRANSCRIPTIONAL REGULATOR RV3488"/>
    <property type="match status" value="1"/>
</dbReference>
<comment type="caution">
    <text evidence="2">The sequence shown here is derived from an EMBL/GenBank/DDBJ whole genome shotgun (WGS) entry which is preliminary data.</text>
</comment>
<gene>
    <name evidence="2" type="ORF">HFO74_01565</name>
</gene>
<dbReference type="AlphaFoldDB" id="A0AB35F9B8"/>
<accession>A0AB35F9B8</accession>
<name>A0AB35F9B8_9HYPH</name>